<protein>
    <submittedName>
        <fullName evidence="1">Uncharacterized protein</fullName>
    </submittedName>
</protein>
<dbReference type="GO" id="GO:0005634">
    <property type="term" value="C:nucleus"/>
    <property type="evidence" value="ECO:0007669"/>
    <property type="project" value="TreeGrafter"/>
</dbReference>
<gene>
    <name evidence="1" type="ORF">YQE_11066</name>
</gene>
<dbReference type="SMART" id="SM00320">
    <property type="entry name" value="WD40"/>
    <property type="match status" value="4"/>
</dbReference>
<reference evidence="1" key="1">
    <citation type="journal article" date="2013" name="Genome Biol.">
        <title>Draft genome of the mountain pine beetle, Dendroctonus ponderosae Hopkins, a major forest pest.</title>
        <authorList>
            <person name="Keeling C.I."/>
            <person name="Yuen M.M."/>
            <person name="Liao N.Y."/>
            <person name="Docking T.R."/>
            <person name="Chan S.K."/>
            <person name="Taylor G.A."/>
            <person name="Palmquist D.L."/>
            <person name="Jackman S.D."/>
            <person name="Nguyen A."/>
            <person name="Li M."/>
            <person name="Henderson H."/>
            <person name="Janes J.K."/>
            <person name="Zhao Y."/>
            <person name="Pandoh P."/>
            <person name="Moore R."/>
            <person name="Sperling F.A."/>
            <person name="Huber D.P."/>
            <person name="Birol I."/>
            <person name="Jones S.J."/>
            <person name="Bohlmann J."/>
        </authorList>
    </citation>
    <scope>NUCLEOTIDE SEQUENCE</scope>
</reference>
<dbReference type="Pfam" id="PF00400">
    <property type="entry name" value="WD40"/>
    <property type="match status" value="2"/>
</dbReference>
<name>N6SWW6_DENPD</name>
<dbReference type="SUPFAM" id="SSF50978">
    <property type="entry name" value="WD40 repeat-like"/>
    <property type="match status" value="1"/>
</dbReference>
<dbReference type="InterPro" id="IPR001680">
    <property type="entry name" value="WD40_rpt"/>
</dbReference>
<dbReference type="InterPro" id="IPR036322">
    <property type="entry name" value="WD40_repeat_dom_sf"/>
</dbReference>
<dbReference type="PANTHER" id="PTHR14091:SF0">
    <property type="entry name" value="PERIODIC TRYPTOPHAN PROTEIN 1 HOMOLOG"/>
    <property type="match status" value="1"/>
</dbReference>
<organism evidence="1">
    <name type="scientific">Dendroctonus ponderosae</name>
    <name type="common">Mountain pine beetle</name>
    <dbReference type="NCBI Taxonomy" id="77166"/>
    <lineage>
        <taxon>Eukaryota</taxon>
        <taxon>Metazoa</taxon>
        <taxon>Ecdysozoa</taxon>
        <taxon>Arthropoda</taxon>
        <taxon>Hexapoda</taxon>
        <taxon>Insecta</taxon>
        <taxon>Pterygota</taxon>
        <taxon>Neoptera</taxon>
        <taxon>Endopterygota</taxon>
        <taxon>Coleoptera</taxon>
        <taxon>Polyphaga</taxon>
        <taxon>Cucujiformia</taxon>
        <taxon>Curculionidae</taxon>
        <taxon>Scolytinae</taxon>
        <taxon>Dendroctonus</taxon>
    </lineage>
</organism>
<sequence length="393" mass="43821">MEELEGSNINFVPCIKWVKRGVARANPEKVKLSKEELLEIIKDTKKGFNVAKSEENKNREGVMMGESSSAADEFNFDNYDQNDDDTAGVLGIASLADLPVGTDTTTAFLFESDDSDREDDVIKPTDNLLLVGHVMGDASVLEVHVYNELEESFYVHHDILLNAFPLCFEWLSFEAHRPNGNYCAVGSMSPVIEVWDLDIMNSPRPAYKLGQIASVRKNRAHIGHTDAVLALAWNSSFQHVLASGSVDHTIRGEAERLMWNSLQPFMFLAGTSTGYVECFDCRKGKLWSFEAHTKEVTGLDISSQCPGLLVTASTETVKTWDFSDENMPKLVNERDFNIGNIQCLELCPDSRFTVAMGGDKKGNSLMVFNMLNIDPVKHSFGSRELVRLGPEHR</sequence>
<dbReference type="GO" id="GO:0006364">
    <property type="term" value="P:rRNA processing"/>
    <property type="evidence" value="ECO:0007669"/>
    <property type="project" value="InterPro"/>
</dbReference>
<evidence type="ECO:0000313" key="1">
    <source>
        <dbReference type="EMBL" id="ENN72284.1"/>
    </source>
</evidence>
<dbReference type="InterPro" id="IPR044285">
    <property type="entry name" value="PWP1"/>
</dbReference>
<dbReference type="Gene3D" id="2.130.10.10">
    <property type="entry name" value="YVTN repeat-like/Quinoprotein amine dehydrogenase"/>
    <property type="match status" value="2"/>
</dbReference>
<accession>N6SWW6</accession>
<dbReference type="OMA" id="WNKEYMN"/>
<dbReference type="InterPro" id="IPR015943">
    <property type="entry name" value="WD40/YVTN_repeat-like_dom_sf"/>
</dbReference>
<proteinExistence type="predicted"/>
<feature type="non-terminal residue" evidence="1">
    <location>
        <position position="1"/>
    </location>
</feature>
<dbReference type="PROSITE" id="PS50082">
    <property type="entry name" value="WD_REPEATS_2"/>
    <property type="match status" value="1"/>
</dbReference>
<dbReference type="EMBL" id="KB741226">
    <property type="protein sequence ID" value="ENN72284.1"/>
    <property type="molecule type" value="Genomic_DNA"/>
</dbReference>
<dbReference type="PANTHER" id="PTHR14091">
    <property type="entry name" value="PERIODIC TRYPTOPHAN PROTEIN 1"/>
    <property type="match status" value="1"/>
</dbReference>
<dbReference type="OrthoDB" id="270624at2759"/>
<dbReference type="HOGENOM" id="CLU_023867_1_1_1"/>
<dbReference type="AlphaFoldDB" id="N6SWW6"/>